<dbReference type="OrthoDB" id="548229at2759"/>
<keyword evidence="13" id="KW-1185">Reference proteome</keyword>
<dbReference type="PANTHER" id="PTHR31646">
    <property type="entry name" value="ALPHA-1,2-MANNOSYLTRANSFERASE MNN2"/>
    <property type="match status" value="1"/>
</dbReference>
<organism evidence="12 13">
    <name type="scientific">Chlamydomonas eustigma</name>
    <dbReference type="NCBI Taxonomy" id="1157962"/>
    <lineage>
        <taxon>Eukaryota</taxon>
        <taxon>Viridiplantae</taxon>
        <taxon>Chlorophyta</taxon>
        <taxon>core chlorophytes</taxon>
        <taxon>Chlorophyceae</taxon>
        <taxon>CS clade</taxon>
        <taxon>Chlamydomonadales</taxon>
        <taxon>Chlamydomonadaceae</taxon>
        <taxon>Chlamydomonas</taxon>
    </lineage>
</organism>
<dbReference type="Pfam" id="PF11051">
    <property type="entry name" value="Mannosyl_trans3"/>
    <property type="match status" value="1"/>
</dbReference>
<keyword evidence="6" id="KW-0735">Signal-anchor</keyword>
<evidence type="ECO:0000256" key="1">
    <source>
        <dbReference type="ARBA" id="ARBA00004394"/>
    </source>
</evidence>
<evidence type="ECO:0000256" key="10">
    <source>
        <dbReference type="ARBA" id="ARBA00037847"/>
    </source>
</evidence>
<feature type="region of interest" description="Disordered" evidence="11">
    <location>
        <begin position="673"/>
        <end position="698"/>
    </location>
</feature>
<dbReference type="SUPFAM" id="SSF53448">
    <property type="entry name" value="Nucleotide-diphospho-sugar transferases"/>
    <property type="match status" value="1"/>
</dbReference>
<evidence type="ECO:0000313" key="12">
    <source>
        <dbReference type="EMBL" id="GAX76846.1"/>
    </source>
</evidence>
<keyword evidence="5" id="KW-0812">Transmembrane</keyword>
<keyword evidence="4" id="KW-0808">Transferase</keyword>
<gene>
    <name evidence="12" type="ORF">CEUSTIGMA_g4292.t1</name>
</gene>
<feature type="region of interest" description="Disordered" evidence="11">
    <location>
        <begin position="36"/>
        <end position="56"/>
    </location>
</feature>
<evidence type="ECO:0000256" key="9">
    <source>
        <dbReference type="ARBA" id="ARBA00023136"/>
    </source>
</evidence>
<evidence type="ECO:0000313" key="13">
    <source>
        <dbReference type="Proteomes" id="UP000232323"/>
    </source>
</evidence>
<evidence type="ECO:0000256" key="8">
    <source>
        <dbReference type="ARBA" id="ARBA00023034"/>
    </source>
</evidence>
<evidence type="ECO:0000256" key="3">
    <source>
        <dbReference type="ARBA" id="ARBA00009105"/>
    </source>
</evidence>
<evidence type="ECO:0000256" key="4">
    <source>
        <dbReference type="ARBA" id="ARBA00022679"/>
    </source>
</evidence>
<feature type="compositionally biased region" description="Pro residues" evidence="11">
    <location>
        <begin position="39"/>
        <end position="51"/>
    </location>
</feature>
<keyword evidence="8" id="KW-0333">Golgi apparatus</keyword>
<evidence type="ECO:0000256" key="7">
    <source>
        <dbReference type="ARBA" id="ARBA00022989"/>
    </source>
</evidence>
<evidence type="ECO:0000256" key="6">
    <source>
        <dbReference type="ARBA" id="ARBA00022968"/>
    </source>
</evidence>
<dbReference type="Gene3D" id="3.90.550.10">
    <property type="entry name" value="Spore Coat Polysaccharide Biosynthesis Protein SpsA, Chain A"/>
    <property type="match status" value="1"/>
</dbReference>
<sequence>MKEEGQKTIREVAAYLKEQDYRHHEGAYLYGSHSYYNYPPHPPPPPRPPPEIDAKPTWGARPFVPPAEYKSTEKEWEDVMKDLEPDVVLDNWDEDTFNSVLNSSRPITGFEEKKALRKAIDVYVNSSEYKDRVIKILNANMTGIVIPAGGPQLLTNMLVTLKVLREHHKSSLPVEVMWQGASEMEDLTWSHIESLFSPVKGVNVQKFPHPVPSLLRRDLILSKYTGKVFSLLASEFRHVLMVDADCMPLQKPEQLFAHPQYLATGNLFWPDVWQDKVKDSAFELHGLKAGPAREIINAGKGYSPRDTESGQVLIDRGKHLDVLEYLLWINSYPADFLNMMWGDKDTFGIAFALAEKAHLFSQVAVPPAGLFSWRKDMLLHKDSEMKSWGWQLFGFLQHDSWGRPAFLHRTINKYIIDAEPWAIEMVTAPIPYRWTRYYLDADCEGPTVGVPWDYVIPASAVTLMNPVNTPHWVHVSGNDLVRDASLLGEHTGIDSDSINKRVRRNIGEDSAVTGGSSAQGNGSSAGDGGALSTSVEGSNTWSDGCPVNTFLSIWSMRESGLPIDMISNMLDVCMPVLQSLLGAQEFEQYRLKGWLETPALRYMNRRHMTALPASWQQSDVSTPIPAWLPDLSPNSTFQSSFTAAVSAAYDAHTWLSKNAYSLFPLLLYKPPPYPPHPPPPPEQPLNPPYSRLQSYDDI</sequence>
<evidence type="ECO:0000256" key="2">
    <source>
        <dbReference type="ARBA" id="ARBA00004606"/>
    </source>
</evidence>
<dbReference type="EMBL" id="BEGY01000020">
    <property type="protein sequence ID" value="GAX76846.1"/>
    <property type="molecule type" value="Genomic_DNA"/>
</dbReference>
<dbReference type="GO" id="GO:0046354">
    <property type="term" value="P:mannan biosynthetic process"/>
    <property type="evidence" value="ECO:0007669"/>
    <property type="project" value="TreeGrafter"/>
</dbReference>
<keyword evidence="7" id="KW-1133">Transmembrane helix</keyword>
<protein>
    <submittedName>
        <fullName evidence="12">Uncharacterized protein</fullName>
    </submittedName>
</protein>
<dbReference type="GO" id="GO:0000139">
    <property type="term" value="C:Golgi membrane"/>
    <property type="evidence" value="ECO:0007669"/>
    <property type="project" value="UniProtKB-SubCell"/>
</dbReference>
<comment type="caution">
    <text evidence="12">The sequence shown here is derived from an EMBL/GenBank/DDBJ whole genome shotgun (WGS) entry which is preliminary data.</text>
</comment>
<name>A0A250X1B4_9CHLO</name>
<comment type="subcellular location">
    <subcellularLocation>
        <location evidence="10">Endomembrane system</location>
        <topology evidence="10">Single-pass membrane protein</topology>
    </subcellularLocation>
    <subcellularLocation>
        <location evidence="1">Golgi apparatus membrane</location>
    </subcellularLocation>
    <subcellularLocation>
        <location evidence="2">Membrane</location>
        <topology evidence="2">Single-pass type II membrane protein</topology>
    </subcellularLocation>
</comment>
<evidence type="ECO:0000256" key="5">
    <source>
        <dbReference type="ARBA" id="ARBA00022692"/>
    </source>
</evidence>
<dbReference type="AlphaFoldDB" id="A0A250X1B4"/>
<dbReference type="PANTHER" id="PTHR31646:SF1">
    <property type="entry name" value="ALPHA-1,2-MANNOSYLTRANSFERASE MNN2"/>
    <property type="match status" value="1"/>
</dbReference>
<comment type="similarity">
    <text evidence="3">Belongs to the MNN1/MNT family.</text>
</comment>
<accession>A0A250X1B4</accession>
<dbReference type="Proteomes" id="UP000232323">
    <property type="component" value="Unassembled WGS sequence"/>
</dbReference>
<dbReference type="GO" id="GO:0000026">
    <property type="term" value="F:alpha-1,2-mannosyltransferase activity"/>
    <property type="evidence" value="ECO:0007669"/>
    <property type="project" value="TreeGrafter"/>
</dbReference>
<feature type="compositionally biased region" description="Pro residues" evidence="11">
    <location>
        <begin position="673"/>
        <end position="687"/>
    </location>
</feature>
<evidence type="ECO:0000256" key="11">
    <source>
        <dbReference type="SAM" id="MobiDB-lite"/>
    </source>
</evidence>
<keyword evidence="9" id="KW-0472">Membrane</keyword>
<feature type="region of interest" description="Disordered" evidence="11">
    <location>
        <begin position="510"/>
        <end position="538"/>
    </location>
</feature>
<dbReference type="InterPro" id="IPR022751">
    <property type="entry name" value="Alpha_mannosyltransferase"/>
</dbReference>
<proteinExistence type="inferred from homology"/>
<dbReference type="STRING" id="1157962.A0A250X1B4"/>
<dbReference type="InterPro" id="IPR029044">
    <property type="entry name" value="Nucleotide-diphossugar_trans"/>
</dbReference>
<reference evidence="12 13" key="1">
    <citation type="submission" date="2017-08" db="EMBL/GenBank/DDBJ databases">
        <title>Acidophilic green algal genome provides insights into adaptation to an acidic environment.</title>
        <authorList>
            <person name="Hirooka S."/>
            <person name="Hirose Y."/>
            <person name="Kanesaki Y."/>
            <person name="Higuchi S."/>
            <person name="Fujiwara T."/>
            <person name="Onuma R."/>
            <person name="Era A."/>
            <person name="Ohbayashi R."/>
            <person name="Uzuka A."/>
            <person name="Nozaki H."/>
            <person name="Yoshikawa H."/>
            <person name="Miyagishima S.Y."/>
        </authorList>
    </citation>
    <scope>NUCLEOTIDE SEQUENCE [LARGE SCALE GENOMIC DNA]</scope>
    <source>
        <strain evidence="12 13">NIES-2499</strain>
    </source>
</reference>